<dbReference type="Proteomes" id="UP000885750">
    <property type="component" value="Unassembled WGS sequence"/>
</dbReference>
<dbReference type="InterPro" id="IPR036873">
    <property type="entry name" value="Rhodanese-like_dom_sf"/>
</dbReference>
<comment type="caution">
    <text evidence="2">The sequence shown here is derived from an EMBL/GenBank/DDBJ whole genome shotgun (WGS) entry which is preliminary data.</text>
</comment>
<proteinExistence type="predicted"/>
<sequence length="114" mass="12743">MFGIQETDAANLKEMLDKDTENKIRLIDVRSQAEYARGIIEGGEFLPLHTLPAKYLDLSEDEEIVIYCGSGNRSAQACMFLAQNTNIKATNLRGGLFSWYQAGLEIVAPNTDWN</sequence>
<reference evidence="2" key="1">
    <citation type="journal article" date="2020" name="mSystems">
        <title>Genome- and Community-Level Interaction Insights into Carbon Utilization and Element Cycling Functions of Hydrothermarchaeota in Hydrothermal Sediment.</title>
        <authorList>
            <person name="Zhou Z."/>
            <person name="Liu Y."/>
            <person name="Xu W."/>
            <person name="Pan J."/>
            <person name="Luo Z.H."/>
            <person name="Li M."/>
        </authorList>
    </citation>
    <scope>NUCLEOTIDE SEQUENCE [LARGE SCALE GENOMIC DNA]</scope>
    <source>
        <strain evidence="2">HyVt-493</strain>
    </source>
</reference>
<evidence type="ECO:0000259" key="1">
    <source>
        <dbReference type="PROSITE" id="PS50206"/>
    </source>
</evidence>
<accession>A0A7V2SXS7</accession>
<dbReference type="CDD" id="cd00158">
    <property type="entry name" value="RHOD"/>
    <property type="match status" value="1"/>
</dbReference>
<dbReference type="PANTHER" id="PTHR43031:SF16">
    <property type="entry name" value="OXIDOREDUCTASE"/>
    <property type="match status" value="1"/>
</dbReference>
<name>A0A7V2SXS7_LEUMU</name>
<evidence type="ECO:0000313" key="2">
    <source>
        <dbReference type="EMBL" id="HFC91396.1"/>
    </source>
</evidence>
<dbReference type="PANTHER" id="PTHR43031">
    <property type="entry name" value="FAD-DEPENDENT OXIDOREDUCTASE"/>
    <property type="match status" value="1"/>
</dbReference>
<dbReference type="EMBL" id="DRMS01000042">
    <property type="protein sequence ID" value="HFC91396.1"/>
    <property type="molecule type" value="Genomic_DNA"/>
</dbReference>
<feature type="domain" description="Rhodanese" evidence="1">
    <location>
        <begin position="20"/>
        <end position="108"/>
    </location>
</feature>
<dbReference type="Gene3D" id="3.40.250.10">
    <property type="entry name" value="Rhodanese-like domain"/>
    <property type="match status" value="1"/>
</dbReference>
<dbReference type="AlphaFoldDB" id="A0A7V2SXS7"/>
<dbReference type="SMART" id="SM00450">
    <property type="entry name" value="RHOD"/>
    <property type="match status" value="1"/>
</dbReference>
<dbReference type="InterPro" id="IPR001763">
    <property type="entry name" value="Rhodanese-like_dom"/>
</dbReference>
<protein>
    <submittedName>
        <fullName evidence="2">Rhodanese-like domain-containing protein</fullName>
    </submittedName>
</protein>
<dbReference type="InterPro" id="IPR050229">
    <property type="entry name" value="GlpE_sulfurtransferase"/>
</dbReference>
<dbReference type="Pfam" id="PF00581">
    <property type="entry name" value="Rhodanese"/>
    <property type="match status" value="1"/>
</dbReference>
<organism evidence="2">
    <name type="scientific">Leucothrix mucor</name>
    <dbReference type="NCBI Taxonomy" id="45248"/>
    <lineage>
        <taxon>Bacteria</taxon>
        <taxon>Pseudomonadati</taxon>
        <taxon>Pseudomonadota</taxon>
        <taxon>Gammaproteobacteria</taxon>
        <taxon>Thiotrichales</taxon>
        <taxon>Thiotrichaceae</taxon>
        <taxon>Leucothrix</taxon>
    </lineage>
</organism>
<dbReference type="PROSITE" id="PS50206">
    <property type="entry name" value="RHODANESE_3"/>
    <property type="match status" value="1"/>
</dbReference>
<gene>
    <name evidence="2" type="ORF">ENJ51_01140</name>
</gene>
<dbReference type="SUPFAM" id="SSF52821">
    <property type="entry name" value="Rhodanese/Cell cycle control phosphatase"/>
    <property type="match status" value="1"/>
</dbReference>